<comment type="caution">
    <text evidence="17">The sequence shown here is derived from an EMBL/GenBank/DDBJ whole genome shotgun (WGS) entry which is preliminary data.</text>
</comment>
<evidence type="ECO:0000256" key="10">
    <source>
        <dbReference type="ARBA" id="ARBA00022777"/>
    </source>
</evidence>
<comment type="cofactor">
    <cofactor evidence="2">
        <name>K(+)</name>
        <dbReference type="ChEBI" id="CHEBI:29103"/>
    </cofactor>
</comment>
<keyword evidence="11 16" id="KW-0067">ATP-binding</keyword>
<organism evidence="17 18">
    <name type="scientific">Breznakia pachnodae</name>
    <dbReference type="NCBI Taxonomy" id="265178"/>
    <lineage>
        <taxon>Bacteria</taxon>
        <taxon>Bacillati</taxon>
        <taxon>Bacillota</taxon>
        <taxon>Erysipelotrichia</taxon>
        <taxon>Erysipelotrichales</taxon>
        <taxon>Erysipelotrichaceae</taxon>
        <taxon>Breznakia</taxon>
    </lineage>
</organism>
<evidence type="ECO:0000256" key="12">
    <source>
        <dbReference type="ARBA" id="ARBA00022958"/>
    </source>
</evidence>
<keyword evidence="18" id="KW-1185">Reference proteome</keyword>
<dbReference type="Proteomes" id="UP001230220">
    <property type="component" value="Unassembled WGS sequence"/>
</dbReference>
<proteinExistence type="inferred from homology"/>
<dbReference type="EC" id="2.7.1.33" evidence="6 16"/>
<feature type="binding site" evidence="16">
    <location>
        <position position="132"/>
    </location>
    <ligand>
        <name>ATP</name>
        <dbReference type="ChEBI" id="CHEBI:30616"/>
    </ligand>
</feature>
<comment type="subcellular location">
    <subcellularLocation>
        <location evidence="3 16">Cytoplasm</location>
    </subcellularLocation>
</comment>
<comment type="cofactor">
    <cofactor evidence="16">
        <name>NH4(+)</name>
        <dbReference type="ChEBI" id="CHEBI:28938"/>
    </cofactor>
    <cofactor evidence="16">
        <name>K(+)</name>
        <dbReference type="ChEBI" id="CHEBI:29103"/>
    </cofactor>
    <text evidence="16">A monovalent cation. Ammonium or potassium.</text>
</comment>
<evidence type="ECO:0000256" key="16">
    <source>
        <dbReference type="HAMAP-Rule" id="MF_01274"/>
    </source>
</evidence>
<evidence type="ECO:0000256" key="13">
    <source>
        <dbReference type="ARBA" id="ARBA00022993"/>
    </source>
</evidence>
<feature type="binding site" evidence="16">
    <location>
        <begin position="6"/>
        <end position="13"/>
    </location>
    <ligand>
        <name>ATP</name>
        <dbReference type="ChEBI" id="CHEBI:30616"/>
    </ligand>
</feature>
<keyword evidence="7 16" id="KW-0963">Cytoplasm</keyword>
<dbReference type="Gene3D" id="3.30.420.40">
    <property type="match status" value="2"/>
</dbReference>
<comment type="subunit">
    <text evidence="5 16">Homodimer.</text>
</comment>
<dbReference type="NCBIfam" id="TIGR00671">
    <property type="entry name" value="baf"/>
    <property type="match status" value="1"/>
</dbReference>
<dbReference type="InterPro" id="IPR004619">
    <property type="entry name" value="Type_III_PanK"/>
</dbReference>
<evidence type="ECO:0000256" key="2">
    <source>
        <dbReference type="ARBA" id="ARBA00001958"/>
    </source>
</evidence>
<evidence type="ECO:0000256" key="8">
    <source>
        <dbReference type="ARBA" id="ARBA00022679"/>
    </source>
</evidence>
<comment type="similarity">
    <text evidence="14 16">Belongs to the type III pantothenate kinase family.</text>
</comment>
<evidence type="ECO:0000313" key="17">
    <source>
        <dbReference type="EMBL" id="MDQ0359939.1"/>
    </source>
</evidence>
<feature type="binding site" evidence="16">
    <location>
        <position position="184"/>
    </location>
    <ligand>
        <name>substrate</name>
    </ligand>
</feature>
<evidence type="ECO:0000256" key="4">
    <source>
        <dbReference type="ARBA" id="ARBA00005225"/>
    </source>
</evidence>
<accession>A0ABU0DZ69</accession>
<dbReference type="NCBIfam" id="NF009855">
    <property type="entry name" value="PRK13321.1"/>
    <property type="match status" value="1"/>
</dbReference>
<dbReference type="Pfam" id="PF03309">
    <property type="entry name" value="Pan_kinase"/>
    <property type="match status" value="1"/>
</dbReference>
<evidence type="ECO:0000256" key="1">
    <source>
        <dbReference type="ARBA" id="ARBA00001206"/>
    </source>
</evidence>
<keyword evidence="8 16" id="KW-0808">Transferase</keyword>
<dbReference type="HAMAP" id="MF_01274">
    <property type="entry name" value="Pantothen_kinase_3"/>
    <property type="match status" value="1"/>
</dbReference>
<evidence type="ECO:0000256" key="11">
    <source>
        <dbReference type="ARBA" id="ARBA00022840"/>
    </source>
</evidence>
<dbReference type="NCBIfam" id="NF009848">
    <property type="entry name" value="PRK13318.1-6"/>
    <property type="match status" value="1"/>
</dbReference>
<reference evidence="17 18" key="1">
    <citation type="submission" date="2023-07" db="EMBL/GenBank/DDBJ databases">
        <title>Genomic Encyclopedia of Type Strains, Phase IV (KMG-IV): sequencing the most valuable type-strain genomes for metagenomic binning, comparative biology and taxonomic classification.</title>
        <authorList>
            <person name="Goeker M."/>
        </authorList>
    </citation>
    <scope>NUCLEOTIDE SEQUENCE [LARGE SCALE GENOMIC DNA]</scope>
    <source>
        <strain evidence="17 18">DSM 16784</strain>
    </source>
</reference>
<protein>
    <recommendedName>
        <fullName evidence="15 16">Type III pantothenate kinase</fullName>
        <ecNumber evidence="6 16">2.7.1.33</ecNumber>
    </recommendedName>
    <alternativeName>
        <fullName evidence="16">PanK-III</fullName>
    </alternativeName>
    <alternativeName>
        <fullName evidence="16">Pantothenic acid kinase</fullName>
    </alternativeName>
</protein>
<keyword evidence="12 16" id="KW-0630">Potassium</keyword>
<comment type="function">
    <text evidence="16">Catalyzes the phosphorylation of pantothenate (Pan), the first step in CoA biosynthesis.</text>
</comment>
<evidence type="ECO:0000256" key="9">
    <source>
        <dbReference type="ARBA" id="ARBA00022741"/>
    </source>
</evidence>
<keyword evidence="9 16" id="KW-0547">Nucleotide-binding</keyword>
<dbReference type="PANTHER" id="PTHR34265">
    <property type="entry name" value="TYPE III PANTOTHENATE KINASE"/>
    <property type="match status" value="1"/>
</dbReference>
<comment type="caution">
    <text evidence="16">Lacks conserved residue(s) required for the propagation of feature annotation.</text>
</comment>
<dbReference type="GO" id="GO:0004594">
    <property type="term" value="F:pantothenate kinase activity"/>
    <property type="evidence" value="ECO:0007669"/>
    <property type="project" value="UniProtKB-EC"/>
</dbReference>
<dbReference type="InterPro" id="IPR043129">
    <property type="entry name" value="ATPase_NBD"/>
</dbReference>
<comment type="pathway">
    <text evidence="4 16">Cofactor biosynthesis; coenzyme A biosynthesis; CoA from (R)-pantothenate: step 1/5.</text>
</comment>
<dbReference type="EMBL" id="JAUSUR010000001">
    <property type="protein sequence ID" value="MDQ0359939.1"/>
    <property type="molecule type" value="Genomic_DNA"/>
</dbReference>
<keyword evidence="13 16" id="KW-0173">Coenzyme A biosynthesis</keyword>
<sequence>MLVAIDIGNTNISIGLFDDSKLIANYRLTTLSKRTSDEYGFLIISFLQNEKINPEDIKDIIIASVVPKIMHSFTNSIRKYFKKEPIIVGPGVKTGVSIRIDNPRELGADRLVDVVGAYYIYGGNVLVIDFGTATTFDYVNEKGEFIGGATSPGIEISAQALSSRAAKLPEIEIKATGTVLATNTIDSMQAGVYFGYMGHTEFMIKKFKEELGKDIKVVATGGLGRILAENIETIDVYDPELTFKGLKIIYDRTKKASS</sequence>
<evidence type="ECO:0000256" key="14">
    <source>
        <dbReference type="ARBA" id="ARBA00038036"/>
    </source>
</evidence>
<evidence type="ECO:0000313" key="18">
    <source>
        <dbReference type="Proteomes" id="UP001230220"/>
    </source>
</evidence>
<evidence type="ECO:0000256" key="7">
    <source>
        <dbReference type="ARBA" id="ARBA00022490"/>
    </source>
</evidence>
<evidence type="ECO:0000256" key="15">
    <source>
        <dbReference type="ARBA" id="ARBA00040883"/>
    </source>
</evidence>
<dbReference type="PANTHER" id="PTHR34265:SF1">
    <property type="entry name" value="TYPE III PANTOTHENATE KINASE"/>
    <property type="match status" value="1"/>
</dbReference>
<feature type="binding site" evidence="16">
    <location>
        <position position="129"/>
    </location>
    <ligand>
        <name>K(+)</name>
        <dbReference type="ChEBI" id="CHEBI:29103"/>
    </ligand>
</feature>
<evidence type="ECO:0000256" key="3">
    <source>
        <dbReference type="ARBA" id="ARBA00004496"/>
    </source>
</evidence>
<gene>
    <name evidence="16" type="primary">coaX</name>
    <name evidence="17" type="ORF">J2S15_000670</name>
</gene>
<feature type="binding site" evidence="16">
    <location>
        <begin position="107"/>
        <end position="110"/>
    </location>
    <ligand>
        <name>substrate</name>
    </ligand>
</feature>
<dbReference type="SUPFAM" id="SSF53067">
    <property type="entry name" value="Actin-like ATPase domain"/>
    <property type="match status" value="2"/>
</dbReference>
<feature type="active site" description="Proton acceptor" evidence="16">
    <location>
        <position position="109"/>
    </location>
</feature>
<keyword evidence="16" id="KW-0479">Metal-binding</keyword>
<comment type="catalytic activity">
    <reaction evidence="1 16">
        <text>(R)-pantothenate + ATP = (R)-4'-phosphopantothenate + ADP + H(+)</text>
        <dbReference type="Rhea" id="RHEA:16373"/>
        <dbReference type="ChEBI" id="CHEBI:10986"/>
        <dbReference type="ChEBI" id="CHEBI:15378"/>
        <dbReference type="ChEBI" id="CHEBI:29032"/>
        <dbReference type="ChEBI" id="CHEBI:30616"/>
        <dbReference type="ChEBI" id="CHEBI:456216"/>
        <dbReference type="EC" id="2.7.1.33"/>
    </reaction>
</comment>
<dbReference type="RefSeq" id="WP_307405471.1">
    <property type="nucleotide sequence ID" value="NZ_JAUSUR010000001.1"/>
</dbReference>
<dbReference type="CDD" id="cd24015">
    <property type="entry name" value="ASKHA_NBD_PanK-III"/>
    <property type="match status" value="1"/>
</dbReference>
<evidence type="ECO:0000256" key="6">
    <source>
        <dbReference type="ARBA" id="ARBA00012102"/>
    </source>
</evidence>
<evidence type="ECO:0000256" key="5">
    <source>
        <dbReference type="ARBA" id="ARBA00011738"/>
    </source>
</evidence>
<keyword evidence="10 16" id="KW-0418">Kinase</keyword>
<name>A0ABU0DZ69_9FIRM</name>